<feature type="domain" description="Prepilin peptidase A24 N-terminal" evidence="1">
    <location>
        <begin position="11"/>
        <end position="52"/>
    </location>
</feature>
<proteinExistence type="predicted"/>
<sequence length="53" mass="5800">MTPFFLTSLFIFGILFGSFASVLIWRIKSGEGGIVTGRSHCPRCQHTLGALDL</sequence>
<comment type="caution">
    <text evidence="2">The sequence shown here is derived from an EMBL/GenBank/DDBJ whole genome shotgun (WGS) entry which is preliminary data.</text>
</comment>
<gene>
    <name evidence="2" type="ORF">ACD_78C00127G0003</name>
</gene>
<evidence type="ECO:0000313" key="2">
    <source>
        <dbReference type="EMBL" id="EKD30192.1"/>
    </source>
</evidence>
<dbReference type="Pfam" id="PF06750">
    <property type="entry name" value="A24_N_bact"/>
    <property type="match status" value="1"/>
</dbReference>
<dbReference type="AlphaFoldDB" id="K1XYI9"/>
<dbReference type="EMBL" id="AMFJ01034127">
    <property type="protein sequence ID" value="EKD30192.1"/>
    <property type="molecule type" value="Genomic_DNA"/>
</dbReference>
<dbReference type="InterPro" id="IPR010627">
    <property type="entry name" value="Prepilin_pept_A24_N"/>
</dbReference>
<protein>
    <recommendedName>
        <fullName evidence="1">Prepilin peptidase A24 N-terminal domain-containing protein</fullName>
    </recommendedName>
</protein>
<organism evidence="2">
    <name type="scientific">uncultured bacterium</name>
    <name type="common">gcode 4</name>
    <dbReference type="NCBI Taxonomy" id="1234023"/>
    <lineage>
        <taxon>Bacteria</taxon>
        <taxon>environmental samples</taxon>
    </lineage>
</organism>
<name>K1XYI9_9BACT</name>
<accession>K1XYI9</accession>
<feature type="non-terminal residue" evidence="2">
    <location>
        <position position="53"/>
    </location>
</feature>
<reference evidence="2" key="1">
    <citation type="journal article" date="2012" name="Science">
        <title>Fermentation, hydrogen, and sulfur metabolism in multiple uncultivated bacterial phyla.</title>
        <authorList>
            <person name="Wrighton K.C."/>
            <person name="Thomas B.C."/>
            <person name="Sharon I."/>
            <person name="Miller C.S."/>
            <person name="Castelle C.J."/>
            <person name="VerBerkmoes N.C."/>
            <person name="Wilkins M.J."/>
            <person name="Hettich R.L."/>
            <person name="Lipton M.S."/>
            <person name="Williams K.H."/>
            <person name="Long P.E."/>
            <person name="Banfield J.F."/>
        </authorList>
    </citation>
    <scope>NUCLEOTIDE SEQUENCE [LARGE SCALE GENOMIC DNA]</scope>
</reference>
<evidence type="ECO:0000259" key="1">
    <source>
        <dbReference type="Pfam" id="PF06750"/>
    </source>
</evidence>